<protein>
    <recommendedName>
        <fullName evidence="5">Ig-like domain-containing protein</fullName>
    </recommendedName>
</protein>
<dbReference type="InterPro" id="IPR007110">
    <property type="entry name" value="Ig-like_dom"/>
</dbReference>
<keyword evidence="3" id="KW-1133">Transmembrane helix</keyword>
<dbReference type="STRING" id="137246.A0A401S7P9"/>
<feature type="transmembrane region" description="Helical" evidence="3">
    <location>
        <begin position="196"/>
        <end position="218"/>
    </location>
</feature>
<proteinExistence type="predicted"/>
<dbReference type="SUPFAM" id="SSF48726">
    <property type="entry name" value="Immunoglobulin"/>
    <property type="match status" value="2"/>
</dbReference>
<accession>A0A401S7P9</accession>
<comment type="caution">
    <text evidence="6">The sequence shown here is derived from an EMBL/GenBank/DDBJ whole genome shotgun (WGS) entry which is preliminary data.</text>
</comment>
<dbReference type="InterPro" id="IPR036179">
    <property type="entry name" value="Ig-like_dom_sf"/>
</dbReference>
<dbReference type="Proteomes" id="UP000287033">
    <property type="component" value="Unassembled WGS sequence"/>
</dbReference>
<keyword evidence="1" id="KW-1015">Disulfide bond</keyword>
<evidence type="ECO:0000256" key="3">
    <source>
        <dbReference type="SAM" id="Phobius"/>
    </source>
</evidence>
<keyword evidence="4" id="KW-0732">Signal</keyword>
<name>A0A401S7P9_CHIPU</name>
<feature type="chain" id="PRO_5019133808" description="Ig-like domain-containing protein" evidence="4">
    <location>
        <begin position="21"/>
        <end position="281"/>
    </location>
</feature>
<dbReference type="PANTHER" id="PTHR19971">
    <property type="entry name" value="SIGNAL-REGULATORY PROTEIN BETA"/>
    <property type="match status" value="1"/>
</dbReference>
<organism evidence="6 7">
    <name type="scientific">Chiloscyllium punctatum</name>
    <name type="common">Brownbanded bambooshark</name>
    <name type="synonym">Hemiscyllium punctatum</name>
    <dbReference type="NCBI Taxonomy" id="137246"/>
    <lineage>
        <taxon>Eukaryota</taxon>
        <taxon>Metazoa</taxon>
        <taxon>Chordata</taxon>
        <taxon>Craniata</taxon>
        <taxon>Vertebrata</taxon>
        <taxon>Chondrichthyes</taxon>
        <taxon>Elasmobranchii</taxon>
        <taxon>Galeomorphii</taxon>
        <taxon>Galeoidea</taxon>
        <taxon>Orectolobiformes</taxon>
        <taxon>Hemiscylliidae</taxon>
        <taxon>Chiloscyllium</taxon>
    </lineage>
</organism>
<evidence type="ECO:0000313" key="7">
    <source>
        <dbReference type="Proteomes" id="UP000287033"/>
    </source>
</evidence>
<feature type="domain" description="Ig-like" evidence="5">
    <location>
        <begin position="93"/>
        <end position="181"/>
    </location>
</feature>
<keyword evidence="3" id="KW-0472">Membrane</keyword>
<keyword evidence="3" id="KW-0812">Transmembrane</keyword>
<sequence>MMSNAKFLLILLALLDLTTAEFEVRWWKRGENKFLQPGIDKRKRIGVMSKGSANLDLRNAMLQDSGIYHCTVIRQGAFYGNGTGTKLTVCISPAPIKIYSKPRKDNSSKSLTLVCQTSAFHPGDFTLVWYKNGTAITPEIIKKQNAKGLYEAFSSLEETQPERTEVVYICLAMTDEHNKLNTNRFDLADLNDKYQFIWTSGYVMGGLAILLFIIIVGIKICPKHNGKEEKVTTVNSYDEQFEIDLNAMCIFFQRRQEQKIALELHKLCHNVRFSFRAIVLV</sequence>
<dbReference type="InterPro" id="IPR051755">
    <property type="entry name" value="Ig-like_CS_Receptor"/>
</dbReference>
<evidence type="ECO:0000256" key="4">
    <source>
        <dbReference type="SAM" id="SignalP"/>
    </source>
</evidence>
<dbReference type="InterPro" id="IPR013783">
    <property type="entry name" value="Ig-like_fold"/>
</dbReference>
<evidence type="ECO:0000313" key="6">
    <source>
        <dbReference type="EMBL" id="GCC26423.1"/>
    </source>
</evidence>
<feature type="signal peptide" evidence="4">
    <location>
        <begin position="1"/>
        <end position="20"/>
    </location>
</feature>
<evidence type="ECO:0000259" key="5">
    <source>
        <dbReference type="PROSITE" id="PS50835"/>
    </source>
</evidence>
<keyword evidence="7" id="KW-1185">Reference proteome</keyword>
<dbReference type="Gene3D" id="2.60.40.10">
    <property type="entry name" value="Immunoglobulins"/>
    <property type="match status" value="2"/>
</dbReference>
<dbReference type="OrthoDB" id="10043043at2759"/>
<feature type="domain" description="Ig-like" evidence="5">
    <location>
        <begin position="1"/>
        <end position="92"/>
    </location>
</feature>
<reference evidence="6 7" key="1">
    <citation type="journal article" date="2018" name="Nat. Ecol. Evol.">
        <title>Shark genomes provide insights into elasmobranch evolution and the origin of vertebrates.</title>
        <authorList>
            <person name="Hara Y"/>
            <person name="Yamaguchi K"/>
            <person name="Onimaru K"/>
            <person name="Kadota M"/>
            <person name="Koyanagi M"/>
            <person name="Keeley SD"/>
            <person name="Tatsumi K"/>
            <person name="Tanaka K"/>
            <person name="Motone F"/>
            <person name="Kageyama Y"/>
            <person name="Nozu R"/>
            <person name="Adachi N"/>
            <person name="Nishimura O"/>
            <person name="Nakagawa R"/>
            <person name="Tanegashima C"/>
            <person name="Kiyatake I"/>
            <person name="Matsumoto R"/>
            <person name="Murakumo K"/>
            <person name="Nishida K"/>
            <person name="Terakita A"/>
            <person name="Kuratani S"/>
            <person name="Sato K"/>
            <person name="Hyodo S Kuraku.S."/>
        </authorList>
    </citation>
    <scope>NUCLEOTIDE SEQUENCE [LARGE SCALE GENOMIC DNA]</scope>
</reference>
<dbReference type="Pfam" id="PF07654">
    <property type="entry name" value="C1-set"/>
    <property type="match status" value="1"/>
</dbReference>
<dbReference type="PROSITE" id="PS50835">
    <property type="entry name" value="IG_LIKE"/>
    <property type="match status" value="2"/>
</dbReference>
<dbReference type="InterPro" id="IPR003597">
    <property type="entry name" value="Ig_C1-set"/>
</dbReference>
<evidence type="ECO:0000256" key="2">
    <source>
        <dbReference type="ARBA" id="ARBA00023180"/>
    </source>
</evidence>
<evidence type="ECO:0000256" key="1">
    <source>
        <dbReference type="ARBA" id="ARBA00023157"/>
    </source>
</evidence>
<dbReference type="AlphaFoldDB" id="A0A401S7P9"/>
<dbReference type="EMBL" id="BEZZ01000124">
    <property type="protein sequence ID" value="GCC26423.1"/>
    <property type="molecule type" value="Genomic_DNA"/>
</dbReference>
<gene>
    <name evidence="6" type="ORF">chiPu_0004840</name>
</gene>
<keyword evidence="2" id="KW-0325">Glycoprotein</keyword>